<dbReference type="CDD" id="cd08045">
    <property type="entry name" value="HFD_TAF4"/>
    <property type="match status" value="1"/>
</dbReference>
<evidence type="ECO:0000259" key="7">
    <source>
        <dbReference type="PROSITE" id="PS51879"/>
    </source>
</evidence>
<reference evidence="8" key="1">
    <citation type="journal article" date="2017" name="Nature">
        <title>The genome of Chenopodium quinoa.</title>
        <authorList>
            <person name="Jarvis D.E."/>
            <person name="Ho Y.S."/>
            <person name="Lightfoot D.J."/>
            <person name="Schmoeckel S.M."/>
            <person name="Li B."/>
            <person name="Borm T.J.A."/>
            <person name="Ohyanagi H."/>
            <person name="Mineta K."/>
            <person name="Michell C.T."/>
            <person name="Saber N."/>
            <person name="Kharbatia N.M."/>
            <person name="Rupper R.R."/>
            <person name="Sharp A.R."/>
            <person name="Dally N."/>
            <person name="Boughton B.A."/>
            <person name="Woo Y.H."/>
            <person name="Gao G."/>
            <person name="Schijlen E.G.W.M."/>
            <person name="Guo X."/>
            <person name="Momin A.A."/>
            <person name="Negrao S."/>
            <person name="Al-Babili S."/>
            <person name="Gehring C."/>
            <person name="Roessner U."/>
            <person name="Jung C."/>
            <person name="Murphy K."/>
            <person name="Arold S.T."/>
            <person name="Gojobori T."/>
            <person name="van der Linden C.G."/>
            <person name="van Loo E.N."/>
            <person name="Jellen E.N."/>
            <person name="Maughan P.J."/>
            <person name="Tester M."/>
        </authorList>
    </citation>
    <scope>NUCLEOTIDE SEQUENCE [LARGE SCALE GENOMIC DNA]</scope>
    <source>
        <strain evidence="8">cv. PI 614886</strain>
    </source>
</reference>
<feature type="compositionally biased region" description="Basic and acidic residues" evidence="6">
    <location>
        <begin position="780"/>
        <end position="796"/>
    </location>
</feature>
<feature type="compositionally biased region" description="Low complexity" evidence="6">
    <location>
        <begin position="70"/>
        <end position="91"/>
    </location>
</feature>
<keyword evidence="5" id="KW-0539">Nucleus</keyword>
<evidence type="ECO:0000313" key="8">
    <source>
        <dbReference type="EnsemblPlants" id="AUR62011845-RA:cds"/>
    </source>
</evidence>
<dbReference type="Proteomes" id="UP000596660">
    <property type="component" value="Unplaced"/>
</dbReference>
<dbReference type="EnsemblPlants" id="AUR62011845-RA">
    <property type="protein sequence ID" value="AUR62011845-RA:cds"/>
    <property type="gene ID" value="AUR62011845"/>
</dbReference>
<dbReference type="Pfam" id="PF05236">
    <property type="entry name" value="TAF4"/>
    <property type="match status" value="1"/>
</dbReference>
<evidence type="ECO:0000313" key="9">
    <source>
        <dbReference type="Proteomes" id="UP000596660"/>
    </source>
</evidence>
<feature type="compositionally biased region" description="Basic and acidic residues" evidence="6">
    <location>
        <begin position="804"/>
        <end position="814"/>
    </location>
</feature>
<feature type="compositionally biased region" description="Polar residues" evidence="6">
    <location>
        <begin position="37"/>
        <end position="69"/>
    </location>
</feature>
<feature type="compositionally biased region" description="Polar residues" evidence="6">
    <location>
        <begin position="293"/>
        <end position="306"/>
    </location>
</feature>
<evidence type="ECO:0000256" key="2">
    <source>
        <dbReference type="ARBA" id="ARBA00006178"/>
    </source>
</evidence>
<feature type="compositionally biased region" description="Polar residues" evidence="6">
    <location>
        <begin position="450"/>
        <end position="465"/>
    </location>
</feature>
<proteinExistence type="inferred from homology"/>
<feature type="compositionally biased region" description="Basic and acidic residues" evidence="6">
    <location>
        <begin position="891"/>
        <end position="901"/>
    </location>
</feature>
<dbReference type="InterPro" id="IPR022003">
    <property type="entry name" value="RST"/>
</dbReference>
<comment type="similarity">
    <text evidence="2">Belongs to the TAF4 family.</text>
</comment>
<comment type="subcellular location">
    <subcellularLocation>
        <location evidence="1">Nucleus</location>
    </subcellularLocation>
</comment>
<feature type="region of interest" description="Disordered" evidence="6">
    <location>
        <begin position="854"/>
        <end position="927"/>
    </location>
</feature>
<feature type="compositionally biased region" description="Polar residues" evidence="6">
    <location>
        <begin position="102"/>
        <end position="119"/>
    </location>
</feature>
<protein>
    <recommendedName>
        <fullName evidence="7">RST domain-containing protein</fullName>
    </recommendedName>
</protein>
<feature type="compositionally biased region" description="Polar residues" evidence="6">
    <location>
        <begin position="869"/>
        <end position="888"/>
    </location>
</feature>
<dbReference type="PROSITE" id="PS51879">
    <property type="entry name" value="RST"/>
    <property type="match status" value="1"/>
</dbReference>
<feature type="region of interest" description="Disordered" evidence="6">
    <location>
        <begin position="436"/>
        <end position="465"/>
    </location>
</feature>
<sequence length="965" mass="105879">MDPSIMKLLEEDEDESMHSGADVEAFTAALNRDIEGDSSSSRPVHSDISFSQENCQTSSQMYTQWQPSCQDENSGNQSQQQGLRSQEQQSSEVEMKEHGSNMEIQQEVNETQAPSASHSQLHRPVQVDGQEHPVEPKSGEHPQASTPMQPQVSGSSHTQAHETSRMLNSNSESQFSNMQRFSNQPVSAPEQAGTSSNRSKQIPFGSLLPIILPELDKDRAMQLQTLYGKLRRNEIPKDTFVRLMRGIVGDQMLRLAVVKMQAKLQSQNPGQQPHLRPPTGTAAQFSDPYSFGQLHQKSHSTPTVTRTPAPVLQPVKDSGHQIADSNSLKSREMEHLTDSHGVQANQTSDRSAISIQGLSKQQQQHLHFPQSSFPMYGASSYLPYTNTNVSTPSTLAKPQPHDPQVKQGQLHQGFGAAYGDGTSQAMNVMTTPKVERQNSFNDPKKVPGVTTANMPTSVTQHTSVPWQVSKEQKIGTSPNISYVKQEPSEQALERLPKPQVSSSQGPTFSGAVLVDQGESLPVGANDESSERHNSGIAFQSSLRITTMPTMSSGSSRMDTDFQLCCNTLRKLELWMLRLNMGEFATVLWTCEKDRRMLVGSQTISASPLGGIGSNSKVSTKKPSSGQKKPHDALDSSPPLPSKKQKASGAFSDQSIEHLNDVAAVSGINMREEEEQLFSVPKDDSRVSEASRKAVQEEEDRLILQKVPLQKKLAEIMTKSGLKNLSNDVDRCLSLVRFSLLHPSASPMLSRADSEKSRHATVVTSDVREQILEINRKAREEWEKKQAEDEKLRKQNEPDSSAIVDADKEKDDGRAKSLKMPVNKEEDDKLRTTAANVAARAAVGGDDMLSKWQLMAQQARQKRDGGPEIPTSSQAGKDATNKQLTTSVGNVRETRGTGKRDTAAALSASGVGKQGGKSQVAVPPPRVTPRISVKDVIAVLEKEPQMAKSTIIYRLYDKMHCDPAAE</sequence>
<evidence type="ECO:0000256" key="3">
    <source>
        <dbReference type="ARBA" id="ARBA00023015"/>
    </source>
</evidence>
<dbReference type="AlphaFoldDB" id="A0A803LF89"/>
<keyword evidence="3" id="KW-0805">Transcription regulation</keyword>
<feature type="compositionally biased region" description="Polar residues" evidence="6">
    <location>
        <begin position="165"/>
        <end position="200"/>
    </location>
</feature>
<evidence type="ECO:0000256" key="4">
    <source>
        <dbReference type="ARBA" id="ARBA00023163"/>
    </source>
</evidence>
<feature type="compositionally biased region" description="Polar residues" evidence="6">
    <location>
        <begin position="143"/>
        <end position="158"/>
    </location>
</feature>
<dbReference type="GO" id="GO:0006367">
    <property type="term" value="P:transcription initiation at RNA polymerase II promoter"/>
    <property type="evidence" value="ECO:0007669"/>
    <property type="project" value="TreeGrafter"/>
</dbReference>
<dbReference type="PANTHER" id="PTHR15138:SF14">
    <property type="entry name" value="TRANSCRIPTION INITIATION FACTOR TFIID SUBUNIT 4"/>
    <property type="match status" value="1"/>
</dbReference>
<feature type="domain" description="RST" evidence="7">
    <location>
        <begin position="195"/>
        <end position="266"/>
    </location>
</feature>
<keyword evidence="4" id="KW-0804">Transcription</keyword>
<accession>A0A803LF89</accession>
<feature type="compositionally biased region" description="Basic and acidic residues" evidence="6">
    <location>
        <begin position="129"/>
        <end position="140"/>
    </location>
</feature>
<evidence type="ECO:0000256" key="6">
    <source>
        <dbReference type="SAM" id="MobiDB-lite"/>
    </source>
</evidence>
<evidence type="ECO:0000256" key="5">
    <source>
        <dbReference type="ARBA" id="ARBA00023242"/>
    </source>
</evidence>
<dbReference type="InterPro" id="IPR007900">
    <property type="entry name" value="TAF4_C"/>
</dbReference>
<feature type="region of interest" description="Disordered" evidence="6">
    <location>
        <begin position="780"/>
        <end position="829"/>
    </location>
</feature>
<dbReference type="InterPro" id="IPR045144">
    <property type="entry name" value="TAF4"/>
</dbReference>
<feature type="region of interest" description="Disordered" evidence="6">
    <location>
        <begin position="488"/>
        <end position="509"/>
    </location>
</feature>
<evidence type="ECO:0000256" key="1">
    <source>
        <dbReference type="ARBA" id="ARBA00004123"/>
    </source>
</evidence>
<dbReference type="GO" id="GO:0016251">
    <property type="term" value="F:RNA polymerase II general transcription initiation factor activity"/>
    <property type="evidence" value="ECO:0007669"/>
    <property type="project" value="TreeGrafter"/>
</dbReference>
<organism evidence="8 9">
    <name type="scientific">Chenopodium quinoa</name>
    <name type="common">Quinoa</name>
    <dbReference type="NCBI Taxonomy" id="63459"/>
    <lineage>
        <taxon>Eukaryota</taxon>
        <taxon>Viridiplantae</taxon>
        <taxon>Streptophyta</taxon>
        <taxon>Embryophyta</taxon>
        <taxon>Tracheophyta</taxon>
        <taxon>Spermatophyta</taxon>
        <taxon>Magnoliopsida</taxon>
        <taxon>eudicotyledons</taxon>
        <taxon>Gunneridae</taxon>
        <taxon>Pentapetalae</taxon>
        <taxon>Caryophyllales</taxon>
        <taxon>Chenopodiaceae</taxon>
        <taxon>Chenopodioideae</taxon>
        <taxon>Atripliceae</taxon>
        <taxon>Chenopodium</taxon>
    </lineage>
</organism>
<feature type="region of interest" description="Disordered" evidence="6">
    <location>
        <begin position="1"/>
        <end position="201"/>
    </location>
</feature>
<dbReference type="Gramene" id="AUR62011845-RA">
    <property type="protein sequence ID" value="AUR62011845-RA:cds"/>
    <property type="gene ID" value="AUR62011845"/>
</dbReference>
<feature type="compositionally biased region" description="Basic and acidic residues" evidence="6">
    <location>
        <begin position="329"/>
        <end position="338"/>
    </location>
</feature>
<name>A0A803LF89_CHEQI</name>
<keyword evidence="9" id="KW-1185">Reference proteome</keyword>
<dbReference type="OMA" id="NMQIQPA"/>
<reference evidence="8" key="2">
    <citation type="submission" date="2021-03" db="UniProtKB">
        <authorList>
            <consortium name="EnsemblPlants"/>
        </authorList>
    </citation>
    <scope>IDENTIFICATION</scope>
</reference>
<feature type="compositionally biased region" description="Polar residues" evidence="6">
    <location>
        <begin position="613"/>
        <end position="626"/>
    </location>
</feature>
<dbReference type="GO" id="GO:0005669">
    <property type="term" value="C:transcription factor TFIID complex"/>
    <property type="evidence" value="ECO:0007669"/>
    <property type="project" value="InterPro"/>
</dbReference>
<dbReference type="GO" id="GO:0003677">
    <property type="term" value="F:DNA binding"/>
    <property type="evidence" value="ECO:0007669"/>
    <property type="project" value="TreeGrafter"/>
</dbReference>
<feature type="region of interest" description="Disordered" evidence="6">
    <location>
        <begin position="604"/>
        <end position="650"/>
    </location>
</feature>
<dbReference type="Pfam" id="PF12174">
    <property type="entry name" value="RST"/>
    <property type="match status" value="1"/>
</dbReference>
<dbReference type="PANTHER" id="PTHR15138">
    <property type="entry name" value="TRANSCRIPTION INITIATION FACTOR TFIID SUBUNIT 4"/>
    <property type="match status" value="1"/>
</dbReference>
<feature type="region of interest" description="Disordered" evidence="6">
    <location>
        <begin position="266"/>
        <end position="345"/>
    </location>
</feature>